<reference evidence="7" key="1">
    <citation type="submission" date="2020-11" db="EMBL/GenBank/DDBJ databases">
        <authorList>
            <consortium name="DOE Joint Genome Institute"/>
            <person name="Ahrendt S."/>
            <person name="Riley R."/>
            <person name="Andreopoulos W."/>
            <person name="Labutti K."/>
            <person name="Pangilinan J."/>
            <person name="Ruiz-Duenas F.J."/>
            <person name="Barrasa J.M."/>
            <person name="Sanchez-Garcia M."/>
            <person name="Camarero S."/>
            <person name="Miyauchi S."/>
            <person name="Serrano A."/>
            <person name="Linde D."/>
            <person name="Babiker R."/>
            <person name="Drula E."/>
            <person name="Ayuso-Fernandez I."/>
            <person name="Pacheco R."/>
            <person name="Padilla G."/>
            <person name="Ferreira P."/>
            <person name="Barriuso J."/>
            <person name="Kellner H."/>
            <person name="Castanera R."/>
            <person name="Alfaro M."/>
            <person name="Ramirez L."/>
            <person name="Pisabarro A.G."/>
            <person name="Kuo A."/>
            <person name="Tritt A."/>
            <person name="Lipzen A."/>
            <person name="He G."/>
            <person name="Yan M."/>
            <person name="Ng V."/>
            <person name="Cullen D."/>
            <person name="Martin F."/>
            <person name="Rosso M.-N."/>
            <person name="Henrissat B."/>
            <person name="Hibbett D."/>
            <person name="Martinez A.T."/>
            <person name="Grigoriev I.V."/>
        </authorList>
    </citation>
    <scope>NUCLEOTIDE SEQUENCE</scope>
    <source>
        <strain evidence="7">CBS 247.69</strain>
    </source>
</reference>
<keyword evidence="5" id="KW-0560">Oxidoreductase</keyword>
<dbReference type="Gene3D" id="3.40.30.20">
    <property type="match status" value="1"/>
</dbReference>
<dbReference type="Proteomes" id="UP000807353">
    <property type="component" value="Unassembled WGS sequence"/>
</dbReference>
<dbReference type="EMBL" id="MU150259">
    <property type="protein sequence ID" value="KAF9463799.1"/>
    <property type="molecule type" value="Genomic_DNA"/>
</dbReference>
<dbReference type="InterPro" id="IPR036188">
    <property type="entry name" value="FAD/NAD-bd_sf"/>
</dbReference>
<dbReference type="InterPro" id="IPR002938">
    <property type="entry name" value="FAD-bd"/>
</dbReference>
<evidence type="ECO:0000256" key="4">
    <source>
        <dbReference type="ARBA" id="ARBA00022827"/>
    </source>
</evidence>
<dbReference type="SUPFAM" id="SSF51905">
    <property type="entry name" value="FAD/NAD(P)-binding domain"/>
    <property type="match status" value="1"/>
</dbReference>
<dbReference type="OrthoDB" id="2690153at2759"/>
<dbReference type="GO" id="GO:0016709">
    <property type="term" value="F:oxidoreductase activity, acting on paired donors, with incorporation or reduction of molecular oxygen, NAD(P)H as one donor, and incorporation of one atom of oxygen"/>
    <property type="evidence" value="ECO:0007669"/>
    <property type="project" value="UniProtKB-ARBA"/>
</dbReference>
<dbReference type="Pfam" id="PF01494">
    <property type="entry name" value="FAD_binding_3"/>
    <property type="match status" value="1"/>
</dbReference>
<evidence type="ECO:0000256" key="3">
    <source>
        <dbReference type="ARBA" id="ARBA00022630"/>
    </source>
</evidence>
<comment type="similarity">
    <text evidence="2">Belongs to the PheA/TfdB FAD monooxygenase family.</text>
</comment>
<comment type="cofactor">
    <cofactor evidence="1">
        <name>FAD</name>
        <dbReference type="ChEBI" id="CHEBI:57692"/>
    </cofactor>
</comment>
<dbReference type="PANTHER" id="PTHR43004">
    <property type="entry name" value="TRK SYSTEM POTASSIUM UPTAKE PROTEIN"/>
    <property type="match status" value="1"/>
</dbReference>
<evidence type="ECO:0000313" key="8">
    <source>
        <dbReference type="Proteomes" id="UP000807353"/>
    </source>
</evidence>
<dbReference type="SUPFAM" id="SSF52833">
    <property type="entry name" value="Thioredoxin-like"/>
    <property type="match status" value="1"/>
</dbReference>
<proteinExistence type="inferred from homology"/>
<keyword evidence="4" id="KW-0274">FAD</keyword>
<dbReference type="Gene3D" id="3.30.70.2450">
    <property type="match status" value="1"/>
</dbReference>
<dbReference type="InterPro" id="IPR050641">
    <property type="entry name" value="RIFMO-like"/>
</dbReference>
<evidence type="ECO:0000313" key="7">
    <source>
        <dbReference type="EMBL" id="KAF9463799.1"/>
    </source>
</evidence>
<keyword evidence="3" id="KW-0285">Flavoprotein</keyword>
<gene>
    <name evidence="7" type="ORF">BDZ94DRAFT_1258054</name>
</gene>
<organism evidence="7 8">
    <name type="scientific">Collybia nuda</name>
    <dbReference type="NCBI Taxonomy" id="64659"/>
    <lineage>
        <taxon>Eukaryota</taxon>
        <taxon>Fungi</taxon>
        <taxon>Dikarya</taxon>
        <taxon>Basidiomycota</taxon>
        <taxon>Agaricomycotina</taxon>
        <taxon>Agaricomycetes</taxon>
        <taxon>Agaricomycetidae</taxon>
        <taxon>Agaricales</taxon>
        <taxon>Tricholomatineae</taxon>
        <taxon>Clitocybaceae</taxon>
        <taxon>Collybia</taxon>
    </lineage>
</organism>
<dbReference type="Gene3D" id="3.50.50.60">
    <property type="entry name" value="FAD/NAD(P)-binding domain"/>
    <property type="match status" value="1"/>
</dbReference>
<keyword evidence="8" id="KW-1185">Reference proteome</keyword>
<dbReference type="PANTHER" id="PTHR43004:SF19">
    <property type="entry name" value="BINDING MONOOXYGENASE, PUTATIVE (JCVI)-RELATED"/>
    <property type="match status" value="1"/>
</dbReference>
<evidence type="ECO:0000256" key="5">
    <source>
        <dbReference type="ARBA" id="ARBA00023002"/>
    </source>
</evidence>
<name>A0A9P5Y7V9_9AGAR</name>
<dbReference type="InterPro" id="IPR036249">
    <property type="entry name" value="Thioredoxin-like_sf"/>
</dbReference>
<accession>A0A9P5Y7V9</accession>
<evidence type="ECO:0000259" key="6">
    <source>
        <dbReference type="Pfam" id="PF01494"/>
    </source>
</evidence>
<comment type="caution">
    <text evidence="7">The sequence shown here is derived from an EMBL/GenBank/DDBJ whole genome shotgun (WGS) entry which is preliminary data.</text>
</comment>
<evidence type="ECO:0000256" key="2">
    <source>
        <dbReference type="ARBA" id="ARBA00007801"/>
    </source>
</evidence>
<dbReference type="PRINTS" id="PR00420">
    <property type="entry name" value="RNGMNOXGNASE"/>
</dbReference>
<dbReference type="InterPro" id="IPR038220">
    <property type="entry name" value="PHOX_C_sf"/>
</dbReference>
<dbReference type="AlphaFoldDB" id="A0A9P5Y7V9"/>
<dbReference type="GO" id="GO:0071949">
    <property type="term" value="F:FAD binding"/>
    <property type="evidence" value="ECO:0007669"/>
    <property type="project" value="InterPro"/>
</dbReference>
<feature type="domain" description="FAD-binding" evidence="6">
    <location>
        <begin position="4"/>
        <end position="356"/>
    </location>
</feature>
<sequence length="548" mass="60477">MNPNVLIVGAGPSGLMLALSLLRNGISVRIIAKEAHFTVGQRGCGLMPRSLEIYKQLGLLPEILSMARLAPTMQLFSAPQGDAPIKTMELNEILADTPFYPYINPLLLGQDRHEALLRKHLLEEYDVAVELSTQLVSLEQHSDSVTAHIIKKYDAKEVAETATFDWLVGADGAHSVVRKQLGIPFLGVTREAEILVVGDIQVKKGLEDGKFWRFWGNDWVKKMVAMRPSEIDDDDRFNFMVGGSEIDHTKSASSREELIKTFYKISGRTDVEFGELVWMGLWRPNIRMVDKFGEGRVFIVGDAAHVHTPAGGQGMNSSIQDSLNLAWKLALVQKGLSPASILNSYTKERLPVIDFMLNSTTAAYDSSIKRGNNGQGLARDFELRQLGVNYRGSPIILDERYTGEVIPSDPYRSGDDGLVRGGDRAPEAPGLVSAGDNVTKSLFDMFKPTHHTILVFSDPSDDQGALLKALGTYMNGIAKAIVIYPQSTQVIVPEPAYNAFVDGQGYAYKHYNVTDAGTTIFIIRPDGYIGAYVRSWDGVVAYFEKIFV</sequence>
<protein>
    <submittedName>
        <fullName evidence="7">FAD binding domain-containing protein</fullName>
    </submittedName>
</protein>
<evidence type="ECO:0000256" key="1">
    <source>
        <dbReference type="ARBA" id="ARBA00001974"/>
    </source>
</evidence>